<proteinExistence type="predicted"/>
<feature type="transmembrane region" description="Helical" evidence="8">
    <location>
        <begin position="866"/>
        <end position="886"/>
    </location>
</feature>
<evidence type="ECO:0000256" key="2">
    <source>
        <dbReference type="ARBA" id="ARBA00022692"/>
    </source>
</evidence>
<feature type="transmembrane region" description="Helical" evidence="8">
    <location>
        <begin position="937"/>
        <end position="960"/>
    </location>
</feature>
<organism evidence="10 11">
    <name type="scientific">Trichuris muris</name>
    <name type="common">Mouse whipworm</name>
    <dbReference type="NCBI Taxonomy" id="70415"/>
    <lineage>
        <taxon>Eukaryota</taxon>
        <taxon>Metazoa</taxon>
        <taxon>Ecdysozoa</taxon>
        <taxon>Nematoda</taxon>
        <taxon>Enoplea</taxon>
        <taxon>Dorylaimia</taxon>
        <taxon>Trichinellida</taxon>
        <taxon>Trichuridae</taxon>
        <taxon>Trichuris</taxon>
    </lineage>
</organism>
<dbReference type="SUPFAM" id="SSF52540">
    <property type="entry name" value="P-loop containing nucleoside triphosphate hydrolases"/>
    <property type="match status" value="2"/>
</dbReference>
<feature type="domain" description="ABC transporter" evidence="9">
    <location>
        <begin position="1933"/>
        <end position="2172"/>
    </location>
</feature>
<keyword evidence="5 8" id="KW-1133">Transmembrane helix</keyword>
<feature type="compositionally biased region" description="Basic and acidic residues" evidence="7">
    <location>
        <begin position="2260"/>
        <end position="2274"/>
    </location>
</feature>
<evidence type="ECO:0000313" key="10">
    <source>
        <dbReference type="Proteomes" id="UP000046395"/>
    </source>
</evidence>
<feature type="transmembrane region" description="Helical" evidence="8">
    <location>
        <begin position="1800"/>
        <end position="1817"/>
    </location>
</feature>
<evidence type="ECO:0000256" key="5">
    <source>
        <dbReference type="ARBA" id="ARBA00022989"/>
    </source>
</evidence>
<feature type="compositionally biased region" description="Basic residues" evidence="7">
    <location>
        <begin position="2288"/>
        <end position="2303"/>
    </location>
</feature>
<dbReference type="InterPro" id="IPR026082">
    <property type="entry name" value="ABCA"/>
</dbReference>
<evidence type="ECO:0000256" key="6">
    <source>
        <dbReference type="ARBA" id="ARBA00023136"/>
    </source>
</evidence>
<dbReference type="Gene3D" id="3.40.50.300">
    <property type="entry name" value="P-loop containing nucleotide triphosphate hydrolases"/>
    <property type="match status" value="2"/>
</dbReference>
<dbReference type="GO" id="GO:0016020">
    <property type="term" value="C:membrane"/>
    <property type="evidence" value="ECO:0007669"/>
    <property type="project" value="UniProtKB-SubCell"/>
</dbReference>
<evidence type="ECO:0000256" key="8">
    <source>
        <dbReference type="SAM" id="Phobius"/>
    </source>
</evidence>
<keyword evidence="4" id="KW-0067">ATP-binding</keyword>
<dbReference type="WBParaSite" id="TMUE_3000013604.1">
    <property type="protein sequence ID" value="TMUE_3000013604.1"/>
    <property type="gene ID" value="WBGene00289935"/>
</dbReference>
<keyword evidence="6 8" id="KW-0472">Membrane</keyword>
<dbReference type="SMART" id="SM00382">
    <property type="entry name" value="AAA"/>
    <property type="match status" value="2"/>
</dbReference>
<feature type="region of interest" description="Disordered" evidence="7">
    <location>
        <begin position="2258"/>
        <end position="2322"/>
    </location>
</feature>
<dbReference type="STRING" id="70415.A0A5S6R2S3"/>
<feature type="transmembrane region" description="Helical" evidence="8">
    <location>
        <begin position="1406"/>
        <end position="1426"/>
    </location>
</feature>
<evidence type="ECO:0000256" key="3">
    <source>
        <dbReference type="ARBA" id="ARBA00022741"/>
    </source>
</evidence>
<feature type="transmembrane region" description="Helical" evidence="8">
    <location>
        <begin position="1765"/>
        <end position="1788"/>
    </location>
</feature>
<evidence type="ECO:0000256" key="1">
    <source>
        <dbReference type="ARBA" id="ARBA00004141"/>
    </source>
</evidence>
<name>A0A5S6R2S3_TRIMR</name>
<keyword evidence="2 8" id="KW-0812">Transmembrane</keyword>
<feature type="transmembrane region" description="Helical" evidence="8">
    <location>
        <begin position="1878"/>
        <end position="1898"/>
    </location>
</feature>
<evidence type="ECO:0000256" key="7">
    <source>
        <dbReference type="SAM" id="MobiDB-lite"/>
    </source>
</evidence>
<dbReference type="InterPro" id="IPR003593">
    <property type="entry name" value="AAA+_ATPase"/>
</dbReference>
<dbReference type="InterPro" id="IPR027417">
    <property type="entry name" value="P-loop_NTPase"/>
</dbReference>
<dbReference type="GO" id="GO:0140359">
    <property type="term" value="F:ABC-type transporter activity"/>
    <property type="evidence" value="ECO:0007669"/>
    <property type="project" value="InterPro"/>
</dbReference>
<dbReference type="Pfam" id="PF12698">
    <property type="entry name" value="ABC2_membrane_3"/>
    <property type="match status" value="1"/>
</dbReference>
<dbReference type="GO" id="GO:0005319">
    <property type="term" value="F:lipid transporter activity"/>
    <property type="evidence" value="ECO:0007669"/>
    <property type="project" value="TreeGrafter"/>
</dbReference>
<dbReference type="PROSITE" id="PS50893">
    <property type="entry name" value="ABC_TRANSPORTER_2"/>
    <property type="match status" value="2"/>
</dbReference>
<feature type="transmembrane region" description="Helical" evidence="8">
    <location>
        <begin position="799"/>
        <end position="820"/>
    </location>
</feature>
<dbReference type="GO" id="GO:0016887">
    <property type="term" value="F:ATP hydrolysis activity"/>
    <property type="evidence" value="ECO:0007669"/>
    <property type="project" value="InterPro"/>
</dbReference>
<feature type="transmembrane region" description="Helical" evidence="8">
    <location>
        <begin position="1687"/>
        <end position="1708"/>
    </location>
</feature>
<evidence type="ECO:0000256" key="4">
    <source>
        <dbReference type="ARBA" id="ARBA00022840"/>
    </source>
</evidence>
<feature type="domain" description="ABC transporter" evidence="9">
    <location>
        <begin position="1007"/>
        <end position="1238"/>
    </location>
</feature>
<feature type="transmembrane region" description="Helical" evidence="8">
    <location>
        <begin position="757"/>
        <end position="778"/>
    </location>
</feature>
<dbReference type="InterPro" id="IPR003439">
    <property type="entry name" value="ABC_transporter-like_ATP-bd"/>
</dbReference>
<feature type="transmembrane region" description="Helical" evidence="8">
    <location>
        <begin position="892"/>
        <end position="916"/>
    </location>
</feature>
<dbReference type="PANTHER" id="PTHR19229">
    <property type="entry name" value="ATP-BINDING CASSETTE TRANSPORTER SUBFAMILY A ABCA"/>
    <property type="match status" value="1"/>
</dbReference>
<keyword evidence="3" id="KW-0547">Nucleotide-binding</keyword>
<dbReference type="InterPro" id="IPR013525">
    <property type="entry name" value="ABC2_TM"/>
</dbReference>
<dbReference type="Proteomes" id="UP000046395">
    <property type="component" value="Unassembled WGS sequence"/>
</dbReference>
<evidence type="ECO:0000259" key="9">
    <source>
        <dbReference type="PROSITE" id="PS50893"/>
    </source>
</evidence>
<feature type="transmembrane region" description="Helical" evidence="8">
    <location>
        <begin position="1728"/>
        <end position="1753"/>
    </location>
</feature>
<protein>
    <submittedName>
        <fullName evidence="11">ABC transporter domain-containing protein</fullName>
    </submittedName>
</protein>
<reference evidence="11" key="1">
    <citation type="submission" date="2019-12" db="UniProtKB">
        <authorList>
            <consortium name="WormBaseParasite"/>
        </authorList>
    </citation>
    <scope>IDENTIFICATION</scope>
</reference>
<dbReference type="Pfam" id="PF00005">
    <property type="entry name" value="ABC_tran"/>
    <property type="match status" value="2"/>
</dbReference>
<feature type="transmembrane region" description="Helical" evidence="8">
    <location>
        <begin position="832"/>
        <end position="854"/>
    </location>
</feature>
<comment type="subcellular location">
    <subcellularLocation>
        <location evidence="1">Membrane</location>
        <topology evidence="1">Multi-pass membrane protein</topology>
    </subcellularLocation>
</comment>
<accession>A0A5S6R2S3</accession>
<evidence type="ECO:0000313" key="11">
    <source>
        <dbReference type="WBParaSite" id="TMUE_3000013604.1"/>
    </source>
</evidence>
<keyword evidence="10" id="KW-1185">Reference proteome</keyword>
<dbReference type="GO" id="GO:0005524">
    <property type="term" value="F:ATP binding"/>
    <property type="evidence" value="ECO:0007669"/>
    <property type="project" value="UniProtKB-KW"/>
</dbReference>
<sequence length="2322" mass="261594">MSAVDLPCNQFSKGILAASPSMKKVAESKEVRIKVHKVTTSNSWGVRLFGRRKTTVFRGVKKPEKPKVENPVMSYEQQPVLCRYVAQLGALLRLHWLLHGRSLVLCVLKISVPIIFCYLILHPEHVERSQTSFCYYPPIGMPSSGWLSVLQSQFCSYRRVCLFDRSSDRELGPVDSDVPLSLLLSEIELLLNASTVRQIVAIFSAMADLSSFDVKIYTRGNRSNVNLVDYFAPGCNNRTTPVRALLALGMPGIDEKYCALHATISQSFFLNFAYAMSEAVETNFLSRKQLLDHIDPSNHITKRITKKLLSERHSPLSIADDYVVFPSEPNYCRNPFYRDSLSDFRLPGYYLNERNQTMDQLYRESTLIDAFGNATGFTLSIIDIFKWLGLIKKLRDAVNDVPLFNLAISFYNILSDCQQLLQANVSTTDHLNTLANLICNATYNTVERDVPAVTMWKSNASAMVNECKAETDNNVTAKEDELCFAWIKTLNIPEAERLALYTLLRGRVLLSPSTPMVRQIARKADEKLHQLRELNNLVQNLSVLLQNATQPVVGDVAAWNTQNFKQLLVNMLHLFPLLSKSRDDRKLGIDHKWLNLMALASCLSSDERRVEMGNHIMKVLLPVKLLLGCIHTESRITVVGAEQLRTTANCLISGYNLLSIVEFSQQNKESAELPNSLEYTINVADYLLDSNSSLDEDTDDYHHFTGYNYPYAIVHDMIDEAIMELRGQREEKVGRFLQPFPRKAELQYPSFYPFEHLPFVFSLLLFVTSAHTLWHAAVERRRGISDYMRVTGLRWLPSFLSYIIRSLFSSIPPSLFLLYIAWDMNELTLEAFAAGCTLCPACAMAASSQCYLLYSTFSNFHSLMVAAALVYLLGYFVFLVVLHYFLEIGYAVQMFISIVLPQVAWGFGYASVMACASLEVESWYHILRLRLFANDKYNILSSLMALLMNALINLLLAWLLGLGAINKLRALFAFMPLGRQASRPCKDVELYSDDAFAHESRLLPIGLSVSYVYYGYQGNHALPIMILRNITTDFYEGQITVIFGKELSGKSTLMHLLSGILAPQKGAVLIPGKKGKLVMPTSSDIAYCPEELYLFENLTVREHLKFYRKLRGGKCHSEACRYIAMQTGLVAFLNVKVKVLPVNMKRILQLAVAVICDARVWLIDEPTKGLKPTARRLVWNFLLRHKSARTIIVASSSYEEAETIGDRIAVLCNNRLQYCGSLSFLKNKTNTGYNLKLIKIPFHDKDALTMKAENRWTRDVLTNLLPGTAVPLFSSANVKVALPLVNFRALRRVIRNLEKRLAEFACDSYILSSATLEQVFEKINKMLIVRDDLVSESVSPDEEVGTDSQPVPLQTNAFGVRRNDESSKLVCENKRLRKMAGYKVTVSSQMAALLKRRYLNLIRDKWALFFAVIFPGVLLLMVSKAVHIAKLTGSSVQRDVNNQGDSLAIFLNFTHPTIKNQAVYWEQYLLRMFSERRQRKGLDENFTMLTSLPKGESASQGLGYISKFSSLYSSKVVPEKDFLYDGQKVGIADWLMKNNLPAEPTKWTGGFTGAALANQYHVMNHSLFAAKMLTIHENIQKLLGRANGNDRIREETHQLFYNYSRIMSTLSVGSIVKVWYPKNSCTSLSKSMTIISNAMLCAPLSKKKVKRVEIRTHVGSVNTFQLHRMKRLVEMEKYTEEIWLRNAATFALSTAISSLIAPVVTWAVQSKTAGIKDVMFHLGIRTPVYWISNMIFDVLFYWAAMVLMFPFLLTGCFFPLSPIRLAIVSLLLCCYSFAVVPVAYLLSLPVDSPSKTFKDFLALNFFASMAGFLGVFVQDNCPDNMQTKSIVKCMSWMIPQFHLCDCIVALSTPCKSNVFAQLNDENCFAEFGGLKRSLWAVFFIVLLGIIALILLIAIESPTFIFLLKLYTKNGARFVLRRPAIAQREVEINLRRACSARCRKQEAVRDAAVKGTVLLIQSIQPGECISILGGNGVGKSSILKIAMTMSRAKSIANKSVKEILNSILTPIANGFCYCPQWSALDESLTVKETLDIYATLCGIPRTARCSIVNDFLRSFGMSDFADARSGTISMDLKRRLSIASAIMGPCSVLVLDEPTNTLERQTVNLLHGLLSNCLLDGSFISTLRLSFSFKECELLCQHTAVVTRNTLHTSVPLKELRRNFGIGYLVKIKFEGNYDVQLQTMKRLPTFQTGMMSISRQSLNTFSCQYSVGHRTHMKSLLKFLHSATKNCNIQHCIIRPTSIHDVFTRGLEGNLSGAVMDKEKRGKMETRSERTASTASSQPLAKARNTRKMLPKVSSKRFKAAAISTRRPASPHLQKVKQ</sequence>